<dbReference type="InterPro" id="IPR002347">
    <property type="entry name" value="SDR_fam"/>
</dbReference>
<comment type="caution">
    <text evidence="3">The sequence shown here is derived from an EMBL/GenBank/DDBJ whole genome shotgun (WGS) entry which is preliminary data.</text>
</comment>
<dbReference type="GO" id="GO:0016616">
    <property type="term" value="F:oxidoreductase activity, acting on the CH-OH group of donors, NAD or NADP as acceptor"/>
    <property type="evidence" value="ECO:0007669"/>
    <property type="project" value="TreeGrafter"/>
</dbReference>
<dbReference type="FunFam" id="3.40.50.720:FF:000173">
    <property type="entry name" value="3-oxoacyl-[acyl-carrier protein] reductase"/>
    <property type="match status" value="1"/>
</dbReference>
<name>A0A496PI25_9MICC</name>
<protein>
    <submittedName>
        <fullName evidence="3">SDR family NAD(P)-dependent oxidoreductase</fullName>
    </submittedName>
</protein>
<dbReference type="InterPro" id="IPR020904">
    <property type="entry name" value="Sc_DH/Rdtase_CS"/>
</dbReference>
<keyword evidence="4" id="KW-1185">Reference proteome</keyword>
<dbReference type="EMBL" id="QQXL01000005">
    <property type="protein sequence ID" value="RKW70143.1"/>
    <property type="molecule type" value="Genomic_DNA"/>
</dbReference>
<evidence type="ECO:0000313" key="4">
    <source>
        <dbReference type="Proteomes" id="UP000273119"/>
    </source>
</evidence>
<dbReference type="GO" id="GO:0030497">
    <property type="term" value="P:fatty acid elongation"/>
    <property type="evidence" value="ECO:0007669"/>
    <property type="project" value="TreeGrafter"/>
</dbReference>
<dbReference type="RefSeq" id="WP_121485332.1">
    <property type="nucleotide sequence ID" value="NZ_QQXL01000005.1"/>
</dbReference>
<organism evidence="3 4">
    <name type="scientific">Galactobacter caseinivorans</name>
    <dbReference type="NCBI Taxonomy" id="2676123"/>
    <lineage>
        <taxon>Bacteria</taxon>
        <taxon>Bacillati</taxon>
        <taxon>Actinomycetota</taxon>
        <taxon>Actinomycetes</taxon>
        <taxon>Micrococcales</taxon>
        <taxon>Micrococcaceae</taxon>
        <taxon>Galactobacter</taxon>
    </lineage>
</organism>
<dbReference type="Proteomes" id="UP000273119">
    <property type="component" value="Unassembled WGS sequence"/>
</dbReference>
<sequence>MSAEFAGATVLVTGAGQGIGLACARLMGTRGARVLLGGRSAERLEPVVADLVSDGVAARGLVADVTVGADLDRAFGSLSADGWVPDVLVNNVGVRDRRGVDRLDTADFSALIQADLVAAYDVVRRFLALHQGWAPADPAGDGAGAAGGFAPTIVNISSLAAVRGRAGDVGYAAAKAGVEGMTRSLASELGPRGIRVNAVAPGTTATESNLHMLTDPRMSEVVRTRTALGRWGRPEEIAEAVAFLASPRSSYITGQSLLVDGGLSTLF</sequence>
<evidence type="ECO:0000256" key="2">
    <source>
        <dbReference type="ARBA" id="ARBA00023002"/>
    </source>
</evidence>
<comment type="similarity">
    <text evidence="1">Belongs to the short-chain dehydrogenases/reductases (SDR) family.</text>
</comment>
<evidence type="ECO:0000313" key="3">
    <source>
        <dbReference type="EMBL" id="RKW70143.1"/>
    </source>
</evidence>
<proteinExistence type="inferred from homology"/>
<accession>A0A496PI25</accession>
<dbReference type="PROSITE" id="PS00061">
    <property type="entry name" value="ADH_SHORT"/>
    <property type="match status" value="1"/>
</dbReference>
<dbReference type="PANTHER" id="PTHR42760">
    <property type="entry name" value="SHORT-CHAIN DEHYDROGENASES/REDUCTASES FAMILY MEMBER"/>
    <property type="match status" value="1"/>
</dbReference>
<dbReference type="Gene3D" id="3.40.50.720">
    <property type="entry name" value="NAD(P)-binding Rossmann-like Domain"/>
    <property type="match status" value="1"/>
</dbReference>
<dbReference type="SUPFAM" id="SSF51735">
    <property type="entry name" value="NAD(P)-binding Rossmann-fold domains"/>
    <property type="match status" value="1"/>
</dbReference>
<dbReference type="PRINTS" id="PR00081">
    <property type="entry name" value="GDHRDH"/>
</dbReference>
<gene>
    <name evidence="3" type="ORF">DWQ67_09335</name>
</gene>
<dbReference type="Pfam" id="PF13561">
    <property type="entry name" value="adh_short_C2"/>
    <property type="match status" value="1"/>
</dbReference>
<reference evidence="3 4" key="1">
    <citation type="submission" date="2018-07" db="EMBL/GenBank/DDBJ databases">
        <title>Arthrobacter sp. nov., isolated from raw cow's milk with high bacterial count.</title>
        <authorList>
            <person name="Hahne J."/>
            <person name="Isele D."/>
            <person name="Lipski A."/>
        </authorList>
    </citation>
    <scope>NUCLEOTIDE SEQUENCE [LARGE SCALE GENOMIC DNA]</scope>
    <source>
        <strain evidence="3 4">JZ R-183</strain>
    </source>
</reference>
<evidence type="ECO:0000256" key="1">
    <source>
        <dbReference type="ARBA" id="ARBA00006484"/>
    </source>
</evidence>
<dbReference type="InterPro" id="IPR036291">
    <property type="entry name" value="NAD(P)-bd_dom_sf"/>
</dbReference>
<dbReference type="PRINTS" id="PR00080">
    <property type="entry name" value="SDRFAMILY"/>
</dbReference>
<dbReference type="PANTHER" id="PTHR42760:SF135">
    <property type="entry name" value="BLL7886 PROTEIN"/>
    <property type="match status" value="1"/>
</dbReference>
<keyword evidence="2" id="KW-0560">Oxidoreductase</keyword>
<dbReference type="AlphaFoldDB" id="A0A496PI25"/>